<dbReference type="EMBL" id="PYZL01000019">
    <property type="protein sequence ID" value="PTE73763.1"/>
    <property type="molecule type" value="Genomic_DNA"/>
</dbReference>
<comment type="caution">
    <text evidence="5">The sequence shown here is derived from an EMBL/GenBank/DDBJ whole genome shotgun (WGS) entry which is preliminary data.</text>
</comment>
<dbReference type="Pfam" id="PF02595">
    <property type="entry name" value="Gly_kinase"/>
    <property type="match status" value="1"/>
</dbReference>
<evidence type="ECO:0000256" key="4">
    <source>
        <dbReference type="PIRNR" id="PIRNR006078"/>
    </source>
</evidence>
<dbReference type="GO" id="GO:0031388">
    <property type="term" value="P:organic acid phosphorylation"/>
    <property type="evidence" value="ECO:0007669"/>
    <property type="project" value="UniProtKB-UniRule"/>
</dbReference>
<comment type="similarity">
    <text evidence="1 4">Belongs to the glycerate kinase type-1 family.</text>
</comment>
<evidence type="ECO:0000313" key="5">
    <source>
        <dbReference type="EMBL" id="PTE73763.1"/>
    </source>
</evidence>
<dbReference type="InterPro" id="IPR004381">
    <property type="entry name" value="Glycerate_kinase"/>
</dbReference>
<keyword evidence="3 4" id="KW-0418">Kinase</keyword>
<dbReference type="InterPro" id="IPR018197">
    <property type="entry name" value="Glycerate_kinase_RE-like"/>
</dbReference>
<evidence type="ECO:0000256" key="2">
    <source>
        <dbReference type="ARBA" id="ARBA00022679"/>
    </source>
</evidence>
<dbReference type="GO" id="GO:0008887">
    <property type="term" value="F:glycerate kinase activity"/>
    <property type="evidence" value="ECO:0007669"/>
    <property type="project" value="UniProtKB-UniRule"/>
</dbReference>
<dbReference type="PANTHER" id="PTHR21599:SF0">
    <property type="entry name" value="GLYCERATE KINASE"/>
    <property type="match status" value="1"/>
</dbReference>
<dbReference type="Gene3D" id="3.90.1510.10">
    <property type="entry name" value="Glycerate kinase, domain 2"/>
    <property type="match status" value="1"/>
</dbReference>
<proteinExistence type="inferred from homology"/>
<name>A0A2T4KIF6_9STAP</name>
<dbReference type="AlphaFoldDB" id="A0A2T4KIF6"/>
<evidence type="ECO:0000313" key="6">
    <source>
        <dbReference type="Proteomes" id="UP000242547"/>
    </source>
</evidence>
<dbReference type="InterPro" id="IPR018193">
    <property type="entry name" value="Glyc_kinase_flavodox-like_fold"/>
</dbReference>
<gene>
    <name evidence="5" type="ORF">BUY44_04470</name>
</gene>
<dbReference type="Gene3D" id="3.40.50.10350">
    <property type="entry name" value="Glycerate kinase, domain 1"/>
    <property type="match status" value="1"/>
</dbReference>
<dbReference type="RefSeq" id="WP_107505889.1">
    <property type="nucleotide sequence ID" value="NZ_CP130489.1"/>
</dbReference>
<dbReference type="InterPro" id="IPR036129">
    <property type="entry name" value="Glycerate_kinase_sf"/>
</dbReference>
<dbReference type="PANTHER" id="PTHR21599">
    <property type="entry name" value="GLYCERATE KINASE"/>
    <property type="match status" value="1"/>
</dbReference>
<dbReference type="Proteomes" id="UP000242547">
    <property type="component" value="Unassembled WGS sequence"/>
</dbReference>
<dbReference type="NCBIfam" id="TIGR00045">
    <property type="entry name" value="glycerate kinase"/>
    <property type="match status" value="1"/>
</dbReference>
<keyword evidence="2 4" id="KW-0808">Transferase</keyword>
<protein>
    <submittedName>
        <fullName evidence="5">Glycerate kinase</fullName>
    </submittedName>
</protein>
<reference evidence="5 6" key="1">
    <citation type="journal article" date="2016" name="Front. Microbiol.">
        <title>Comprehensive Phylogenetic Analysis of Bovine Non-aureus Staphylococci Species Based on Whole-Genome Sequencing.</title>
        <authorList>
            <person name="Naushad S."/>
            <person name="Barkema H.W."/>
            <person name="Luby C."/>
            <person name="Condas L.A."/>
            <person name="Nobrega D.B."/>
            <person name="Carson D.A."/>
            <person name="De Buck J."/>
        </authorList>
    </citation>
    <scope>NUCLEOTIDE SEQUENCE [LARGE SCALE GENOMIC DNA]</scope>
    <source>
        <strain evidence="5 6">SNUC 761</strain>
    </source>
</reference>
<evidence type="ECO:0000256" key="1">
    <source>
        <dbReference type="ARBA" id="ARBA00006284"/>
    </source>
</evidence>
<organism evidence="5 6">
    <name type="scientific">Staphylococcus devriesei</name>
    <dbReference type="NCBI Taxonomy" id="586733"/>
    <lineage>
        <taxon>Bacteria</taxon>
        <taxon>Bacillati</taxon>
        <taxon>Bacillota</taxon>
        <taxon>Bacilli</taxon>
        <taxon>Bacillales</taxon>
        <taxon>Staphylococcaceae</taxon>
        <taxon>Staphylococcus</taxon>
    </lineage>
</organism>
<dbReference type="PIRSF" id="PIRSF006078">
    <property type="entry name" value="GlxK"/>
    <property type="match status" value="1"/>
</dbReference>
<sequence length="381" mass="40379">MNLNHIVIATDSFKESMSAKQAGLAIQQGFTNVFKDTVSFDIIPMADGGEGTTDALKEALHAQSHTVKVHDPLYREIKASYARSQDDTVAIIEMAAAAGLDLISKEKRNPLITTTYGVGELILDALDYGVSKIILGIGGSATNDGGSGMLSALGVKFLDANHVPLKPGGEQLANLAHIDVSSLDKRLENVHFEVACDVTNPLLGTNGATAVYGPQKGATQKMIPKLDSALTNYHAMIEQELHIHVKDIPGAGAAGGLGAGILAFFNASLSKGIDIVLQETHFSERVKDADLVITGEGKMDAQTIYGKAPIGVAKAAKAYHIPVIALCGSLGEDYQAVYQHGIDSVFSIIEQPEDIAMLLDNGERNLTHTAENVARVLKQLT</sequence>
<evidence type="ECO:0000256" key="3">
    <source>
        <dbReference type="ARBA" id="ARBA00022777"/>
    </source>
</evidence>
<accession>A0A2T4KIF6</accession>
<dbReference type="SUPFAM" id="SSF110738">
    <property type="entry name" value="Glycerate kinase I"/>
    <property type="match status" value="1"/>
</dbReference>